<dbReference type="PANTHER" id="PTHR43884:SF20">
    <property type="entry name" value="ACYL-COA DEHYDROGENASE FADE28"/>
    <property type="match status" value="1"/>
</dbReference>
<dbReference type="GO" id="GO:0050660">
    <property type="term" value="F:flavin adenine dinucleotide binding"/>
    <property type="evidence" value="ECO:0007669"/>
    <property type="project" value="InterPro"/>
</dbReference>
<dbReference type="CDD" id="cd00567">
    <property type="entry name" value="ACAD"/>
    <property type="match status" value="1"/>
</dbReference>
<dbReference type="Gene3D" id="1.10.540.10">
    <property type="entry name" value="Acyl-CoA dehydrogenase/oxidase, N-terminal domain"/>
    <property type="match status" value="1"/>
</dbReference>
<sequence>MNFEHTEDRRMLSDMLRRFVAEQSGFAARDRHARSERGYSLELWQRYAELGAIGALFKEADGGLGGTGFDISVVFEALGRGLAVEPFLDALMAGSAIAEAGSPAQRETLEALIAGALTVSLAHAEPDSGYALAEVGTRAEQGPGGWVLNGAKAVVAAGEHADLFLVSARGAGAPDDEAGISLFLVSAGTPGLTLRGYGLIDGGRAAELTLDGVQLPPQALLGEAGAAYPVLERAVGRGILALCAEAVGAMDCARDATLEYLRTRRQFGVPLGSFQALQHRMADVLLEIEQARSAVINAAAALDHPDRATRERALSAAKYTIGRIGTLVAEESIQLHGGIGMTWELPLAHYAKRLVMIDHQLGDEDHHLRRYIALGRQ</sequence>
<dbReference type="GO" id="GO:0003995">
    <property type="term" value="F:acyl-CoA dehydrogenase activity"/>
    <property type="evidence" value="ECO:0007669"/>
    <property type="project" value="TreeGrafter"/>
</dbReference>
<dbReference type="InterPro" id="IPR006091">
    <property type="entry name" value="Acyl-CoA_Oxase/DH_mid-dom"/>
</dbReference>
<dbReference type="InterPro" id="IPR009075">
    <property type="entry name" value="AcylCo_DH/oxidase_C"/>
</dbReference>
<dbReference type="InterPro" id="IPR009100">
    <property type="entry name" value="AcylCoA_DH/oxidase_NM_dom_sf"/>
</dbReference>
<dbReference type="InterPro" id="IPR036250">
    <property type="entry name" value="AcylCo_DH-like_C"/>
</dbReference>
<evidence type="ECO:0000259" key="8">
    <source>
        <dbReference type="Pfam" id="PF02771"/>
    </source>
</evidence>
<feature type="domain" description="Acyl-CoA dehydrogenase/oxidase C-terminal" evidence="6">
    <location>
        <begin position="240"/>
        <end position="353"/>
    </location>
</feature>
<evidence type="ECO:0000313" key="9">
    <source>
        <dbReference type="EMBL" id="QKQ47136.1"/>
    </source>
</evidence>
<comment type="cofactor">
    <cofactor evidence="1">
        <name>FAD</name>
        <dbReference type="ChEBI" id="CHEBI:57692"/>
    </cofactor>
</comment>
<dbReference type="AlphaFoldDB" id="A0A6N0JKC8"/>
<evidence type="ECO:0000256" key="5">
    <source>
        <dbReference type="ARBA" id="ARBA00023002"/>
    </source>
</evidence>
<evidence type="ECO:0000256" key="3">
    <source>
        <dbReference type="ARBA" id="ARBA00022630"/>
    </source>
</evidence>
<dbReference type="Gene3D" id="2.40.110.10">
    <property type="entry name" value="Butyryl-CoA Dehydrogenase, subunit A, domain 2"/>
    <property type="match status" value="1"/>
</dbReference>
<dbReference type="PANTHER" id="PTHR43884">
    <property type="entry name" value="ACYL-COA DEHYDROGENASE"/>
    <property type="match status" value="1"/>
</dbReference>
<dbReference type="Proteomes" id="UP000509782">
    <property type="component" value="Chromosome"/>
</dbReference>
<evidence type="ECO:0000259" key="6">
    <source>
        <dbReference type="Pfam" id="PF00441"/>
    </source>
</evidence>
<comment type="similarity">
    <text evidence="2">Belongs to the acyl-CoA dehydrogenase family.</text>
</comment>
<dbReference type="SUPFAM" id="SSF47203">
    <property type="entry name" value="Acyl-CoA dehydrogenase C-terminal domain-like"/>
    <property type="match status" value="1"/>
</dbReference>
<keyword evidence="3" id="KW-0285">Flavoprotein</keyword>
<dbReference type="InterPro" id="IPR046373">
    <property type="entry name" value="Acyl-CoA_Oxase/DH_mid-dom_sf"/>
</dbReference>
<dbReference type="EMBL" id="CP054569">
    <property type="protein sequence ID" value="QKQ47136.1"/>
    <property type="molecule type" value="Genomic_DNA"/>
</dbReference>
<protein>
    <submittedName>
        <fullName evidence="9">Acyl-CoA dehydrogenase family protein</fullName>
    </submittedName>
</protein>
<evidence type="ECO:0000256" key="4">
    <source>
        <dbReference type="ARBA" id="ARBA00022827"/>
    </source>
</evidence>
<evidence type="ECO:0000313" key="10">
    <source>
        <dbReference type="Proteomes" id="UP000509782"/>
    </source>
</evidence>
<dbReference type="RefSeq" id="WP_088147284.1">
    <property type="nucleotide sequence ID" value="NZ_CP020917.1"/>
</dbReference>
<keyword evidence="5" id="KW-0560">Oxidoreductase</keyword>
<evidence type="ECO:0000259" key="7">
    <source>
        <dbReference type="Pfam" id="PF02770"/>
    </source>
</evidence>
<reference evidence="9 10" key="1">
    <citation type="submission" date="2020-05" db="EMBL/GenBank/DDBJ databases">
        <title>FDA dAtabase for Regulatory Grade micrObial Sequences (FDA-ARGOS): Supporting development and validation of Infectious Disease Dx tests.</title>
        <authorList>
            <person name="Sproer C."/>
            <person name="Gronow S."/>
            <person name="Severitt S."/>
            <person name="Schroder I."/>
            <person name="Tallon L."/>
            <person name="Sadzewicz L."/>
            <person name="Zhao X."/>
            <person name="Vavikolanu K."/>
            <person name="Mehta A."/>
            <person name="Aluvathingal J."/>
            <person name="Nadendla S."/>
            <person name="Myers T."/>
            <person name="Yan Y."/>
            <person name="Sichtig H."/>
        </authorList>
    </citation>
    <scope>NUCLEOTIDE SEQUENCE [LARGE SCALE GENOMIC DNA]</scope>
    <source>
        <strain evidence="9 10">FDAARGOS_787</strain>
    </source>
</reference>
<evidence type="ECO:0000256" key="2">
    <source>
        <dbReference type="ARBA" id="ARBA00009347"/>
    </source>
</evidence>
<accession>A0A6N0JKC8</accession>
<feature type="domain" description="Acyl-CoA dehydrogenase/oxidase N-terminal" evidence="8">
    <location>
        <begin position="6"/>
        <end position="111"/>
    </location>
</feature>
<organism evidence="9 10">
    <name type="scientific">Achromobacter denitrificans</name>
    <name type="common">Alcaligenes denitrificans</name>
    <dbReference type="NCBI Taxonomy" id="32002"/>
    <lineage>
        <taxon>Bacteria</taxon>
        <taxon>Pseudomonadati</taxon>
        <taxon>Pseudomonadota</taxon>
        <taxon>Betaproteobacteria</taxon>
        <taxon>Burkholderiales</taxon>
        <taxon>Alcaligenaceae</taxon>
        <taxon>Achromobacter</taxon>
    </lineage>
</organism>
<dbReference type="Gene3D" id="1.20.140.10">
    <property type="entry name" value="Butyryl-CoA Dehydrogenase, subunit A, domain 3"/>
    <property type="match status" value="1"/>
</dbReference>
<proteinExistence type="inferred from homology"/>
<dbReference type="Pfam" id="PF02770">
    <property type="entry name" value="Acyl-CoA_dh_M"/>
    <property type="match status" value="1"/>
</dbReference>
<dbReference type="InterPro" id="IPR037069">
    <property type="entry name" value="AcylCoA_DH/ox_N_sf"/>
</dbReference>
<name>A0A6N0JKC8_ACHDE</name>
<gene>
    <name evidence="9" type="ORF">FOC81_10705</name>
</gene>
<evidence type="ECO:0000256" key="1">
    <source>
        <dbReference type="ARBA" id="ARBA00001974"/>
    </source>
</evidence>
<feature type="domain" description="Acyl-CoA oxidase/dehydrogenase middle" evidence="7">
    <location>
        <begin position="121"/>
        <end position="197"/>
    </location>
</feature>
<dbReference type="InterPro" id="IPR013786">
    <property type="entry name" value="AcylCoA_DH/ox_N"/>
</dbReference>
<dbReference type="Pfam" id="PF00441">
    <property type="entry name" value="Acyl-CoA_dh_1"/>
    <property type="match status" value="1"/>
</dbReference>
<dbReference type="SUPFAM" id="SSF56645">
    <property type="entry name" value="Acyl-CoA dehydrogenase NM domain-like"/>
    <property type="match status" value="1"/>
</dbReference>
<dbReference type="Pfam" id="PF02771">
    <property type="entry name" value="Acyl-CoA_dh_N"/>
    <property type="match status" value="1"/>
</dbReference>
<keyword evidence="4" id="KW-0274">FAD</keyword>